<dbReference type="STRING" id="645990.SAMN00120144_2063"/>
<dbReference type="Pfam" id="PF01455">
    <property type="entry name" value="HupF_HypC"/>
    <property type="match status" value="1"/>
</dbReference>
<dbReference type="PANTHER" id="PTHR35177:SF2">
    <property type="entry name" value="HYDROGENASE MATURATION FACTOR HYBG"/>
    <property type="match status" value="1"/>
</dbReference>
<reference evidence="2 3" key="1">
    <citation type="submission" date="2017-04" db="EMBL/GenBank/DDBJ databases">
        <authorList>
            <person name="Afonso C.L."/>
            <person name="Miller P.J."/>
            <person name="Scott M.A."/>
            <person name="Spackman E."/>
            <person name="Goraichik I."/>
            <person name="Dimitrov K.M."/>
            <person name="Suarez D.L."/>
            <person name="Swayne D.E."/>
        </authorList>
    </citation>
    <scope>NUCLEOTIDE SEQUENCE [LARGE SCALE GENOMIC DNA]</scope>
    <source>
        <strain evidence="2 3">DSM 11622</strain>
    </source>
</reference>
<dbReference type="RefSeq" id="WP_084445257.1">
    <property type="nucleotide sequence ID" value="NZ_FWWW01000067.1"/>
</dbReference>
<comment type="similarity">
    <text evidence="1">Belongs to the HupF/HypC family.</text>
</comment>
<name>A0A1W1VMY8_9BACT</name>
<keyword evidence="3" id="KW-1185">Reference proteome</keyword>
<dbReference type="InterPro" id="IPR001109">
    <property type="entry name" value="Hydrogenase_HupF/HypC"/>
</dbReference>
<dbReference type="PANTHER" id="PTHR35177">
    <property type="entry name" value="HYDROGENASE MATURATION FACTOR HYBG"/>
    <property type="match status" value="1"/>
</dbReference>
<dbReference type="GO" id="GO:0051604">
    <property type="term" value="P:protein maturation"/>
    <property type="evidence" value="ECO:0007669"/>
    <property type="project" value="TreeGrafter"/>
</dbReference>
<evidence type="ECO:0000313" key="3">
    <source>
        <dbReference type="Proteomes" id="UP000192266"/>
    </source>
</evidence>
<protein>
    <submittedName>
        <fullName evidence="2">Hydrogenase assembly chaperone hypC/hupF</fullName>
    </submittedName>
</protein>
<dbReference type="SUPFAM" id="SSF159127">
    <property type="entry name" value="HupF/HypC-like"/>
    <property type="match status" value="1"/>
</dbReference>
<dbReference type="GO" id="GO:1902670">
    <property type="term" value="F:carbon dioxide binding"/>
    <property type="evidence" value="ECO:0007669"/>
    <property type="project" value="TreeGrafter"/>
</dbReference>
<evidence type="ECO:0000313" key="2">
    <source>
        <dbReference type="EMBL" id="SMB94717.1"/>
    </source>
</evidence>
<evidence type="ECO:0000256" key="1">
    <source>
        <dbReference type="ARBA" id="ARBA00006018"/>
    </source>
</evidence>
<accession>A0A1W1VMY8</accession>
<organism evidence="2 3">
    <name type="scientific">Hymenobacter roseosalivarius DSM 11622</name>
    <dbReference type="NCBI Taxonomy" id="645990"/>
    <lineage>
        <taxon>Bacteria</taxon>
        <taxon>Pseudomonadati</taxon>
        <taxon>Bacteroidota</taxon>
        <taxon>Cytophagia</taxon>
        <taxon>Cytophagales</taxon>
        <taxon>Hymenobacteraceae</taxon>
        <taxon>Hymenobacter</taxon>
    </lineage>
</organism>
<dbReference type="EMBL" id="FWWW01000067">
    <property type="protein sequence ID" value="SMB94717.1"/>
    <property type="molecule type" value="Genomic_DNA"/>
</dbReference>
<dbReference type="Gene3D" id="2.30.30.140">
    <property type="match status" value="1"/>
</dbReference>
<dbReference type="InterPro" id="IPR019812">
    <property type="entry name" value="Hydgase_assmbl_chp_CS"/>
</dbReference>
<sequence length="107" mass="11867">MCLAIPGRIKSIEAPRTGHMRMGRVEMGGIVKEINLQLVPEAQENDYVLVHVGVAISVVDEAEAARALEFLQQMNELDELYNSPEEGAKPTEETTRQADAIINRMMS</sequence>
<dbReference type="PRINTS" id="PR00445">
    <property type="entry name" value="HUPFHYPC"/>
</dbReference>
<dbReference type="PROSITE" id="PS01097">
    <property type="entry name" value="HUPF_HYPC"/>
    <property type="match status" value="1"/>
</dbReference>
<dbReference type="NCBIfam" id="TIGR00074">
    <property type="entry name" value="hypC_hupF"/>
    <property type="match status" value="1"/>
</dbReference>
<dbReference type="Proteomes" id="UP000192266">
    <property type="component" value="Unassembled WGS sequence"/>
</dbReference>
<dbReference type="AlphaFoldDB" id="A0A1W1VMY8"/>
<dbReference type="GO" id="GO:0005506">
    <property type="term" value="F:iron ion binding"/>
    <property type="evidence" value="ECO:0007669"/>
    <property type="project" value="TreeGrafter"/>
</dbReference>
<dbReference type="OrthoDB" id="9806017at2"/>
<proteinExistence type="inferred from homology"/>
<gene>
    <name evidence="2" type="ORF">SAMN00120144_2063</name>
</gene>